<dbReference type="Gene3D" id="1.20.5.1700">
    <property type="match status" value="1"/>
</dbReference>
<keyword evidence="1" id="KW-0175">Coiled coil</keyword>
<dbReference type="CDD" id="cd21931">
    <property type="entry name" value="TD_EMAP-like"/>
    <property type="match status" value="1"/>
</dbReference>
<sequence>MATKALNVNQHHILHELYPDDCCLCKAENEIDQLKAENARLKDRVAELEQKVDDKQDEINHLQEEMAD</sequence>
<reference evidence="2" key="1">
    <citation type="submission" date="2020-03" db="EMBL/GenBank/DDBJ databases">
        <title>The deep terrestrial virosphere.</title>
        <authorList>
            <person name="Holmfeldt K."/>
            <person name="Nilsson E."/>
            <person name="Simone D."/>
            <person name="Lopez-Fernandez M."/>
            <person name="Wu X."/>
            <person name="de Brujin I."/>
            <person name="Lundin D."/>
            <person name="Andersson A."/>
            <person name="Bertilsson S."/>
            <person name="Dopson M."/>
        </authorList>
    </citation>
    <scope>NUCLEOTIDE SEQUENCE</scope>
    <source>
        <strain evidence="2">MM415B04822</strain>
    </source>
</reference>
<feature type="coiled-coil region" evidence="1">
    <location>
        <begin position="24"/>
        <end position="65"/>
    </location>
</feature>
<dbReference type="EMBL" id="MT143046">
    <property type="protein sequence ID" value="QJA92199.1"/>
    <property type="molecule type" value="Genomic_DNA"/>
</dbReference>
<accession>A0A6M3LD01</accession>
<protein>
    <submittedName>
        <fullName evidence="2">Uncharacterized protein</fullName>
    </submittedName>
</protein>
<organism evidence="2">
    <name type="scientific">viral metagenome</name>
    <dbReference type="NCBI Taxonomy" id="1070528"/>
    <lineage>
        <taxon>unclassified sequences</taxon>
        <taxon>metagenomes</taxon>
        <taxon>organismal metagenomes</taxon>
    </lineage>
</organism>
<dbReference type="InterPro" id="IPR049813">
    <property type="entry name" value="Elp-1-like_TD"/>
</dbReference>
<proteinExistence type="predicted"/>
<dbReference type="AlphaFoldDB" id="A0A6M3LD01"/>
<evidence type="ECO:0000256" key="1">
    <source>
        <dbReference type="SAM" id="Coils"/>
    </source>
</evidence>
<gene>
    <name evidence="2" type="ORF">MM415B04822_0008</name>
</gene>
<evidence type="ECO:0000313" key="2">
    <source>
        <dbReference type="EMBL" id="QJA92199.1"/>
    </source>
</evidence>
<name>A0A6M3LD01_9ZZZZ</name>